<proteinExistence type="predicted"/>
<dbReference type="PRINTS" id="PR00778">
    <property type="entry name" value="HTHARSR"/>
</dbReference>
<dbReference type="NCBIfam" id="NF033788">
    <property type="entry name" value="HTH_metalloreg"/>
    <property type="match status" value="1"/>
</dbReference>
<dbReference type="SUPFAM" id="SSF46785">
    <property type="entry name" value="Winged helix' DNA-binding domain"/>
    <property type="match status" value="1"/>
</dbReference>
<evidence type="ECO:0000256" key="3">
    <source>
        <dbReference type="ARBA" id="ARBA00023163"/>
    </source>
</evidence>
<dbReference type="OrthoDB" id="3400172at2"/>
<dbReference type="InterPro" id="IPR036388">
    <property type="entry name" value="WH-like_DNA-bd_sf"/>
</dbReference>
<name>A0A0Q1AJ83_9CORY</name>
<dbReference type="GO" id="GO:0003677">
    <property type="term" value="F:DNA binding"/>
    <property type="evidence" value="ECO:0007669"/>
    <property type="project" value="UniProtKB-KW"/>
</dbReference>
<dbReference type="InterPro" id="IPR001845">
    <property type="entry name" value="HTH_ArsR_DNA-bd_dom"/>
</dbReference>
<dbReference type="PROSITE" id="PS50987">
    <property type="entry name" value="HTH_ARSR_2"/>
    <property type="match status" value="1"/>
</dbReference>
<gene>
    <name evidence="5" type="primary">smtB</name>
    <name evidence="5" type="ORF">Clow_01070</name>
</gene>
<sequence>MPEHTDASSALHAHNRAASTVLGALGSEIRISILALLIEREYLVSELVTQLHRPQPLISQHLRVLKNAGIVVSHPQGRSRCYRLRTPELSDLFREIISLAATAHQYLPPATSAHTATQSDVD</sequence>
<dbReference type="Proteomes" id="UP000050488">
    <property type="component" value="Unassembled WGS sequence"/>
</dbReference>
<dbReference type="Gene3D" id="1.10.10.10">
    <property type="entry name" value="Winged helix-like DNA-binding domain superfamily/Winged helix DNA-binding domain"/>
    <property type="match status" value="1"/>
</dbReference>
<feature type="domain" description="HTH arsR-type" evidence="4">
    <location>
        <begin position="11"/>
        <end position="104"/>
    </location>
</feature>
<dbReference type="InterPro" id="IPR051081">
    <property type="entry name" value="HTH_MetalResp_TranReg"/>
</dbReference>
<keyword evidence="6" id="KW-1185">Reference proteome</keyword>
<accession>A0A0Q1AJ83</accession>
<protein>
    <submittedName>
        <fullName evidence="5">HTH-type transcriptional repressor SmtB</fullName>
    </submittedName>
</protein>
<dbReference type="InterPro" id="IPR011991">
    <property type="entry name" value="ArsR-like_HTH"/>
</dbReference>
<dbReference type="EMBL" id="LKEV01000002">
    <property type="protein sequence ID" value="KQB86859.1"/>
    <property type="molecule type" value="Genomic_DNA"/>
</dbReference>
<dbReference type="GO" id="GO:0003700">
    <property type="term" value="F:DNA-binding transcription factor activity"/>
    <property type="evidence" value="ECO:0007669"/>
    <property type="project" value="InterPro"/>
</dbReference>
<reference evidence="5 6" key="1">
    <citation type="submission" date="2015-10" db="EMBL/GenBank/DDBJ databases">
        <title>Corynebacteirum lowii and Corynebacterium oculi species nova, derived from human clinical disease and and emended description of Corynebacterium mastiditis.</title>
        <authorList>
            <person name="Bernard K."/>
            <person name="Pacheco A.L."/>
            <person name="Mcdougall C."/>
            <person name="Burtx T."/>
            <person name="Weibe D."/>
            <person name="Tyler S."/>
            <person name="Olson A.B."/>
            <person name="Cnockaert M."/>
            <person name="Eguchi H."/>
            <person name="Kuwahara T."/>
            <person name="Nakayama-Imaohji H."/>
            <person name="Boudewijins M."/>
            <person name="Van Hoecke F."/>
            <person name="Bernier A.-M."/>
            <person name="Vandamme P."/>
        </authorList>
    </citation>
    <scope>NUCLEOTIDE SEQUENCE [LARGE SCALE GENOMIC DNA]</scope>
    <source>
        <strain evidence="5 6">NML 130206</strain>
    </source>
</reference>
<organism evidence="5 6">
    <name type="scientific">Corynebacterium lowii</name>
    <dbReference type="NCBI Taxonomy" id="1544413"/>
    <lineage>
        <taxon>Bacteria</taxon>
        <taxon>Bacillati</taxon>
        <taxon>Actinomycetota</taxon>
        <taxon>Actinomycetes</taxon>
        <taxon>Mycobacteriales</taxon>
        <taxon>Corynebacteriaceae</taxon>
        <taxon>Corynebacterium</taxon>
    </lineage>
</organism>
<evidence type="ECO:0000259" key="4">
    <source>
        <dbReference type="PROSITE" id="PS50987"/>
    </source>
</evidence>
<evidence type="ECO:0000256" key="1">
    <source>
        <dbReference type="ARBA" id="ARBA00023015"/>
    </source>
</evidence>
<dbReference type="Pfam" id="PF01022">
    <property type="entry name" value="HTH_5"/>
    <property type="match status" value="1"/>
</dbReference>
<dbReference type="SMART" id="SM00418">
    <property type="entry name" value="HTH_ARSR"/>
    <property type="match status" value="1"/>
</dbReference>
<keyword evidence="2" id="KW-0238">DNA-binding</keyword>
<evidence type="ECO:0000256" key="2">
    <source>
        <dbReference type="ARBA" id="ARBA00023125"/>
    </source>
</evidence>
<comment type="caution">
    <text evidence="5">The sequence shown here is derived from an EMBL/GenBank/DDBJ whole genome shotgun (WGS) entry which is preliminary data.</text>
</comment>
<dbReference type="PATRIC" id="fig|1544413.3.peg.1075"/>
<keyword evidence="1" id="KW-0805">Transcription regulation</keyword>
<dbReference type="PANTHER" id="PTHR33154">
    <property type="entry name" value="TRANSCRIPTIONAL REGULATOR, ARSR FAMILY"/>
    <property type="match status" value="1"/>
</dbReference>
<evidence type="ECO:0000313" key="6">
    <source>
        <dbReference type="Proteomes" id="UP000050488"/>
    </source>
</evidence>
<dbReference type="CDD" id="cd00090">
    <property type="entry name" value="HTH_ARSR"/>
    <property type="match status" value="1"/>
</dbReference>
<keyword evidence="3" id="KW-0804">Transcription</keyword>
<dbReference type="STRING" id="1544413.Clow_01070"/>
<dbReference type="AlphaFoldDB" id="A0A0Q1AJ83"/>
<evidence type="ECO:0000313" key="5">
    <source>
        <dbReference type="EMBL" id="KQB86859.1"/>
    </source>
</evidence>
<dbReference type="InterPro" id="IPR036390">
    <property type="entry name" value="WH_DNA-bd_sf"/>
</dbReference>
<dbReference type="PANTHER" id="PTHR33154:SF18">
    <property type="entry name" value="ARSENICAL RESISTANCE OPERON REPRESSOR"/>
    <property type="match status" value="1"/>
</dbReference>
<dbReference type="RefSeq" id="WP_055177256.1">
    <property type="nucleotide sequence ID" value="NZ_JAUSQY010000001.1"/>
</dbReference>